<dbReference type="EMBL" id="DS469664">
    <property type="protein sequence ID" value="EDO36644.1"/>
    <property type="molecule type" value="Genomic_DNA"/>
</dbReference>
<feature type="region of interest" description="Disordered" evidence="1">
    <location>
        <begin position="553"/>
        <end position="594"/>
    </location>
</feature>
<dbReference type="AlphaFoldDB" id="A7SI07"/>
<accession>A7SI07</accession>
<feature type="region of interest" description="Disordered" evidence="1">
    <location>
        <begin position="39"/>
        <end position="151"/>
    </location>
</feature>
<dbReference type="PANTHER" id="PTHR33309:SF3">
    <property type="entry name" value="CCHC-TYPE DOMAIN-CONTAINING PROTEIN"/>
    <property type="match status" value="1"/>
</dbReference>
<feature type="compositionally biased region" description="Acidic residues" evidence="1">
    <location>
        <begin position="139"/>
        <end position="151"/>
    </location>
</feature>
<feature type="compositionally biased region" description="Basic and acidic residues" evidence="1">
    <location>
        <begin position="565"/>
        <end position="574"/>
    </location>
</feature>
<organism evidence="3 4">
    <name type="scientific">Nematostella vectensis</name>
    <name type="common">Starlet sea anemone</name>
    <dbReference type="NCBI Taxonomy" id="45351"/>
    <lineage>
        <taxon>Eukaryota</taxon>
        <taxon>Metazoa</taxon>
        <taxon>Cnidaria</taxon>
        <taxon>Anthozoa</taxon>
        <taxon>Hexacorallia</taxon>
        <taxon>Actiniaria</taxon>
        <taxon>Edwardsiidae</taxon>
        <taxon>Nematostella</taxon>
    </lineage>
</organism>
<dbReference type="HOGENOM" id="CLU_450789_0_0_1"/>
<sequence>MTHKPPGAFDIFSTYLPQDIIFGYSFIDSMLSYNCPDSFSTLKNNGRRKRPTGVPKEKKTRVLRQAKTGVNRSDRDESSQTTRGQDEEPGPSHSRSVDYTPDHSEQAPASASRKKLSDHGYNESFDGEFSSDDQSLSEFDSDHEEESGDDAEACEYRAVDLGCLSSYLSDVHRCEEGNLEIKETTSARAGLKSSFEVKCSSCHETETLTTSSQIHRRGKSFDVNRRVVYHSLESGNGYEGLASFCRVMNMPCISKAAYYKQLDIIVNAQEEEGRREMCSAAKRLRQKLIGDDGKEFELLDVATCTINRGKISDDGEFEDWRLEHVASGACDINFVGSSPAMEAEGAVVLWSRSMERYNIRYKWMICDGDSKSHNSVQDIYDECRVEKLDCVGHVQKRMGKRLLQLKGRRKGKLDDGHTIGGRGCLTEAKIKKLQKEYGLAIRQNTVQDTNPTERDIDVAVYAMKKNIIASLHHNIGMPDLKKQHQYCPKGANSWCKFQQNEATCISSYDSADCLPEVFLEQHLLSAIFVGDGGAASREKVMESLLIPAGSHTKQGSLLKDRKRVQKADRQVSEKAKKKTQATQMRRVRREEALRSAEGVTYESGAF</sequence>
<dbReference type="PANTHER" id="PTHR33309">
    <property type="entry name" value="KERATIN, ULTRA HIGH-SULFUR MATRIX PROTEIN-LIKE"/>
    <property type="match status" value="1"/>
</dbReference>
<dbReference type="Proteomes" id="UP000001593">
    <property type="component" value="Unassembled WGS sequence"/>
</dbReference>
<proteinExistence type="predicted"/>
<keyword evidence="4" id="KW-1185">Reference proteome</keyword>
<evidence type="ECO:0000313" key="3">
    <source>
        <dbReference type="EMBL" id="EDO36644.1"/>
    </source>
</evidence>
<feature type="domain" description="Mutator-like transposase" evidence="2">
    <location>
        <begin position="304"/>
        <end position="495"/>
    </location>
</feature>
<evidence type="ECO:0000259" key="2">
    <source>
        <dbReference type="Pfam" id="PF20700"/>
    </source>
</evidence>
<dbReference type="eggNOG" id="ENOG502S0S7">
    <property type="taxonomic scope" value="Eukaryota"/>
</dbReference>
<protein>
    <recommendedName>
        <fullName evidence="2">Mutator-like transposase domain-containing protein</fullName>
    </recommendedName>
</protein>
<evidence type="ECO:0000256" key="1">
    <source>
        <dbReference type="SAM" id="MobiDB-lite"/>
    </source>
</evidence>
<dbReference type="OMA" id="MERYNIR"/>
<dbReference type="Pfam" id="PF20700">
    <property type="entry name" value="Mutator"/>
    <property type="match status" value="2"/>
</dbReference>
<reference evidence="3 4" key="1">
    <citation type="journal article" date="2007" name="Science">
        <title>Sea anemone genome reveals ancestral eumetazoan gene repertoire and genomic organization.</title>
        <authorList>
            <person name="Putnam N.H."/>
            <person name="Srivastava M."/>
            <person name="Hellsten U."/>
            <person name="Dirks B."/>
            <person name="Chapman J."/>
            <person name="Salamov A."/>
            <person name="Terry A."/>
            <person name="Shapiro H."/>
            <person name="Lindquist E."/>
            <person name="Kapitonov V.V."/>
            <person name="Jurka J."/>
            <person name="Genikhovich G."/>
            <person name="Grigoriev I.V."/>
            <person name="Lucas S.M."/>
            <person name="Steele R.E."/>
            <person name="Finnerty J.R."/>
            <person name="Technau U."/>
            <person name="Martindale M.Q."/>
            <person name="Rokhsar D.S."/>
        </authorList>
    </citation>
    <scope>NUCLEOTIDE SEQUENCE [LARGE SCALE GENOMIC DNA]</scope>
    <source>
        <strain evidence="4">CH2 X CH6</strain>
    </source>
</reference>
<feature type="domain" description="Mutator-like transposase" evidence="2">
    <location>
        <begin position="166"/>
        <end position="286"/>
    </location>
</feature>
<evidence type="ECO:0000313" key="4">
    <source>
        <dbReference type="Proteomes" id="UP000001593"/>
    </source>
</evidence>
<dbReference type="InterPro" id="IPR049012">
    <property type="entry name" value="Mutator_transp_dom"/>
</dbReference>
<gene>
    <name evidence="3" type="ORF">NEMVEDRAFT_v1g245408</name>
</gene>
<dbReference type="InParanoid" id="A7SI07"/>
<name>A7SI07_NEMVE</name>
<dbReference type="PhylomeDB" id="A7SI07"/>